<keyword evidence="1" id="KW-0472">Membrane</keyword>
<dbReference type="PROSITE" id="PS51257">
    <property type="entry name" value="PROKAR_LIPOPROTEIN"/>
    <property type="match status" value="1"/>
</dbReference>
<dbReference type="InterPro" id="IPR052155">
    <property type="entry name" value="Biofilm_reg_signaling"/>
</dbReference>
<dbReference type="SUPFAM" id="SSF141868">
    <property type="entry name" value="EAL domain-like"/>
    <property type="match status" value="1"/>
</dbReference>
<dbReference type="Gene3D" id="3.20.20.450">
    <property type="entry name" value="EAL domain"/>
    <property type="match status" value="1"/>
</dbReference>
<evidence type="ECO:0000313" key="5">
    <source>
        <dbReference type="EMBL" id="UTW08702.1"/>
    </source>
</evidence>
<dbReference type="EMBL" id="CP073346">
    <property type="protein sequence ID" value="UTW08702.1"/>
    <property type="molecule type" value="Genomic_DNA"/>
</dbReference>
<reference evidence="5" key="1">
    <citation type="submission" date="2021-04" db="EMBL/GenBank/DDBJ databases">
        <title>Oceanospirillales bacteria with DddD are important DMSP degraders in coastal seawater.</title>
        <authorList>
            <person name="Liu J."/>
        </authorList>
    </citation>
    <scope>NUCLEOTIDE SEQUENCE</scope>
    <source>
        <strain evidence="5">D13-4</strain>
    </source>
</reference>
<protein>
    <submittedName>
        <fullName evidence="5">EAL domain-containing protein</fullName>
    </submittedName>
</protein>
<dbReference type="InterPro" id="IPR001633">
    <property type="entry name" value="EAL_dom"/>
</dbReference>
<dbReference type="RefSeq" id="WP_255839361.1">
    <property type="nucleotide sequence ID" value="NZ_CP073346.1"/>
</dbReference>
<evidence type="ECO:0000313" key="6">
    <source>
        <dbReference type="Proteomes" id="UP001059672"/>
    </source>
</evidence>
<dbReference type="PROSITE" id="PS50883">
    <property type="entry name" value="EAL"/>
    <property type="match status" value="1"/>
</dbReference>
<evidence type="ECO:0000256" key="1">
    <source>
        <dbReference type="PROSITE-ProRule" id="PRU00244"/>
    </source>
</evidence>
<name>A0ABY5HBG5_9PSED</name>
<accession>A0ABY5HBG5</accession>
<organism evidence="5 6">
    <name type="scientific">Pseudomonas benzenivorans</name>
    <dbReference type="NCBI Taxonomy" id="556533"/>
    <lineage>
        <taxon>Bacteria</taxon>
        <taxon>Pseudomonadati</taxon>
        <taxon>Pseudomonadota</taxon>
        <taxon>Gammaproteobacteria</taxon>
        <taxon>Pseudomonadales</taxon>
        <taxon>Pseudomonadaceae</taxon>
        <taxon>Pseudomonas</taxon>
    </lineage>
</organism>
<dbReference type="NCBIfam" id="TIGR00254">
    <property type="entry name" value="GGDEF"/>
    <property type="match status" value="1"/>
</dbReference>
<evidence type="ECO:0000259" key="2">
    <source>
        <dbReference type="PROSITE" id="PS50883"/>
    </source>
</evidence>
<feature type="domain" description="GGDEF" evidence="3">
    <location>
        <begin position="320"/>
        <end position="452"/>
    </location>
</feature>
<dbReference type="SMART" id="SM00052">
    <property type="entry name" value="EAL"/>
    <property type="match status" value="1"/>
</dbReference>
<dbReference type="PROSITE" id="PS50887">
    <property type="entry name" value="GGDEF"/>
    <property type="match status" value="1"/>
</dbReference>
<keyword evidence="1" id="KW-1133">Transmembrane helix</keyword>
<keyword evidence="6" id="KW-1185">Reference proteome</keyword>
<dbReference type="InterPro" id="IPR005330">
    <property type="entry name" value="MHYT_dom"/>
</dbReference>
<dbReference type="InterPro" id="IPR029787">
    <property type="entry name" value="Nucleotide_cyclase"/>
</dbReference>
<dbReference type="Proteomes" id="UP001059672">
    <property type="component" value="Chromosome"/>
</dbReference>
<sequence>MDWLDLRLTSDIPLSGQLILESTHTFWLVLLACMVAGAAGYAALDMVERARGCQRPGTRSLWCWMGALSLAGGIWSLHFIAMLALQAPIAIRHDLPTTLVSLLAAFVPALVAMHLLDRQQLGRRQCALAALCIGLGITAAHYGGLSATRSAATLYFQPGLLALAVSLAVGCNYAALLLHRHARQVRSERRPGYRAAAGALLGLAMVLMHFVGMQSLSLTVPMGTALHLQGATNGLQLALTVASIALLSIGASLGAAWADRKQEHKEHEQLQVDSLLTQLDHARASLQQVTQFDALTDLLNRQGLDEALAEKIQQHRQEGIPLAVMFLDIDHFKRINDSLGHAAGDEMLRVFAERIRGVLRGNDVIARFGGDEFCVVASLIDNEEARYLAQRVMQRIKEPVVLAGRSMVMTTSIGISLFPKDGENCEELLKHADLALYQSKGSGRNNAQFFSTPLKIKASFELQLEEELRTALQHDHGLLLYYQPILDLDTGQVSKLEALVRWQHPEHGLLTPDRFIGIAEANGFIAELDAWVLLRACRDLCMLGDTGYPQLRVAVNCSALNLGREELVQEVREALTRSGVAAQRLELEVTENALMGNINRAVGLLQQIRELGVSLSIDDFGTGYSSLAYLKRLPLDTLKIDRSFIQDVPASHQDMEIIQAVIGMAHTLHLKVVAEGVETPQQLAFLQQHGCDYLQGYLLSRPLPLLQLLDFLRQQPATAESLPLLSRCR</sequence>
<dbReference type="CDD" id="cd01948">
    <property type="entry name" value="EAL"/>
    <property type="match status" value="1"/>
</dbReference>
<feature type="domain" description="MHYT" evidence="4">
    <location>
        <begin position="24"/>
        <end position="219"/>
    </location>
</feature>
<evidence type="ECO:0000259" key="3">
    <source>
        <dbReference type="PROSITE" id="PS50887"/>
    </source>
</evidence>
<dbReference type="Pfam" id="PF00990">
    <property type="entry name" value="GGDEF"/>
    <property type="match status" value="1"/>
</dbReference>
<evidence type="ECO:0000259" key="4">
    <source>
        <dbReference type="PROSITE" id="PS50924"/>
    </source>
</evidence>
<dbReference type="SUPFAM" id="SSF55073">
    <property type="entry name" value="Nucleotide cyclase"/>
    <property type="match status" value="1"/>
</dbReference>
<feature type="domain" description="EAL" evidence="2">
    <location>
        <begin position="461"/>
        <end position="716"/>
    </location>
</feature>
<dbReference type="SMART" id="SM00267">
    <property type="entry name" value="GGDEF"/>
    <property type="match status" value="1"/>
</dbReference>
<dbReference type="InterPro" id="IPR043128">
    <property type="entry name" value="Rev_trsase/Diguanyl_cyclase"/>
</dbReference>
<feature type="transmembrane region" description="Helical" evidence="1">
    <location>
        <begin position="159"/>
        <end position="178"/>
    </location>
</feature>
<feature type="transmembrane region" description="Helical" evidence="1">
    <location>
        <begin position="25"/>
        <end position="44"/>
    </location>
</feature>
<dbReference type="CDD" id="cd01949">
    <property type="entry name" value="GGDEF"/>
    <property type="match status" value="1"/>
</dbReference>
<proteinExistence type="predicted"/>
<dbReference type="Pfam" id="PF00563">
    <property type="entry name" value="EAL"/>
    <property type="match status" value="1"/>
</dbReference>
<feature type="transmembrane region" description="Helical" evidence="1">
    <location>
        <begin position="237"/>
        <end position="258"/>
    </location>
</feature>
<feature type="transmembrane region" description="Helical" evidence="1">
    <location>
        <begin position="97"/>
        <end position="116"/>
    </location>
</feature>
<feature type="transmembrane region" description="Helical" evidence="1">
    <location>
        <begin position="64"/>
        <end position="85"/>
    </location>
</feature>
<dbReference type="Pfam" id="PF03707">
    <property type="entry name" value="MHYT"/>
    <property type="match status" value="2"/>
</dbReference>
<dbReference type="InterPro" id="IPR035919">
    <property type="entry name" value="EAL_sf"/>
</dbReference>
<feature type="transmembrane region" description="Helical" evidence="1">
    <location>
        <begin position="128"/>
        <end position="147"/>
    </location>
</feature>
<dbReference type="InterPro" id="IPR000160">
    <property type="entry name" value="GGDEF_dom"/>
</dbReference>
<dbReference type="Gene3D" id="3.30.70.270">
    <property type="match status" value="1"/>
</dbReference>
<keyword evidence="1" id="KW-0812">Transmembrane</keyword>
<dbReference type="PANTHER" id="PTHR44757">
    <property type="entry name" value="DIGUANYLATE CYCLASE DGCP"/>
    <property type="match status" value="1"/>
</dbReference>
<dbReference type="PANTHER" id="PTHR44757:SF2">
    <property type="entry name" value="BIOFILM ARCHITECTURE MAINTENANCE PROTEIN MBAA"/>
    <property type="match status" value="1"/>
</dbReference>
<feature type="transmembrane region" description="Helical" evidence="1">
    <location>
        <begin position="199"/>
        <end position="217"/>
    </location>
</feature>
<dbReference type="PROSITE" id="PS50924">
    <property type="entry name" value="MHYT"/>
    <property type="match status" value="1"/>
</dbReference>
<gene>
    <name evidence="5" type="ORF">KDW96_05140</name>
</gene>